<reference evidence="1 2" key="2">
    <citation type="journal article" date="2018" name="Plant J.">
        <title>The Physcomitrella patens chromosome-scale assembly reveals moss genome structure and evolution.</title>
        <authorList>
            <person name="Lang D."/>
            <person name="Ullrich K.K."/>
            <person name="Murat F."/>
            <person name="Fuchs J."/>
            <person name="Jenkins J."/>
            <person name="Haas F.B."/>
            <person name="Piednoel M."/>
            <person name="Gundlach H."/>
            <person name="Van Bel M."/>
            <person name="Meyberg R."/>
            <person name="Vives C."/>
            <person name="Morata J."/>
            <person name="Symeonidi A."/>
            <person name="Hiss M."/>
            <person name="Muchero W."/>
            <person name="Kamisugi Y."/>
            <person name="Saleh O."/>
            <person name="Blanc G."/>
            <person name="Decker E.L."/>
            <person name="van Gessel N."/>
            <person name="Grimwood J."/>
            <person name="Hayes R.D."/>
            <person name="Graham S.W."/>
            <person name="Gunter L.E."/>
            <person name="McDaniel S.F."/>
            <person name="Hoernstein S.N.W."/>
            <person name="Larsson A."/>
            <person name="Li F.W."/>
            <person name="Perroud P.F."/>
            <person name="Phillips J."/>
            <person name="Ranjan P."/>
            <person name="Rokshar D.S."/>
            <person name="Rothfels C.J."/>
            <person name="Schneider L."/>
            <person name="Shu S."/>
            <person name="Stevenson D.W."/>
            <person name="Thummler F."/>
            <person name="Tillich M."/>
            <person name="Villarreal Aguilar J.C."/>
            <person name="Widiez T."/>
            <person name="Wong G.K."/>
            <person name="Wymore A."/>
            <person name="Zhang Y."/>
            <person name="Zimmer A.D."/>
            <person name="Quatrano R.S."/>
            <person name="Mayer K.F.X."/>
            <person name="Goodstein D."/>
            <person name="Casacuberta J.M."/>
            <person name="Vandepoele K."/>
            <person name="Reski R."/>
            <person name="Cuming A.C."/>
            <person name="Tuskan G.A."/>
            <person name="Maumus F."/>
            <person name="Salse J."/>
            <person name="Schmutz J."/>
            <person name="Rensing S.A."/>
        </authorList>
    </citation>
    <scope>NUCLEOTIDE SEQUENCE [LARGE SCALE GENOMIC DNA]</scope>
    <source>
        <strain evidence="1 2">cv. Gransden 2004</strain>
    </source>
</reference>
<keyword evidence="2" id="KW-1185">Reference proteome</keyword>
<evidence type="ECO:0000313" key="2">
    <source>
        <dbReference type="Proteomes" id="UP000006727"/>
    </source>
</evidence>
<dbReference type="AlphaFoldDB" id="A0A7I4ANW6"/>
<organism evidence="1 2">
    <name type="scientific">Physcomitrium patens</name>
    <name type="common">Spreading-leaved earth moss</name>
    <name type="synonym">Physcomitrella patens</name>
    <dbReference type="NCBI Taxonomy" id="3218"/>
    <lineage>
        <taxon>Eukaryota</taxon>
        <taxon>Viridiplantae</taxon>
        <taxon>Streptophyta</taxon>
        <taxon>Embryophyta</taxon>
        <taxon>Bryophyta</taxon>
        <taxon>Bryophytina</taxon>
        <taxon>Bryopsida</taxon>
        <taxon>Funariidae</taxon>
        <taxon>Funariales</taxon>
        <taxon>Funariaceae</taxon>
        <taxon>Physcomitrium</taxon>
    </lineage>
</organism>
<sequence>MMKDMLGGPFLSEFRHWRRREGWTPTFKTSSFLSFNHDERCMSATSRWRYQLRRCDRLLHRHTARCVSSSSGWVLHFRPGRKHHDLGKWSGVFWASYFEVGVCPRSVPPGVE</sequence>
<dbReference type="Gramene" id="Pp3c14_16910V3.3">
    <property type="protein sequence ID" value="Pp3c14_16910V3.3"/>
    <property type="gene ID" value="Pp3c14_16910"/>
</dbReference>
<evidence type="ECO:0000313" key="1">
    <source>
        <dbReference type="EnsemblPlants" id="Pp3c14_16910V3.3"/>
    </source>
</evidence>
<dbReference type="Proteomes" id="UP000006727">
    <property type="component" value="Chromosome 14"/>
</dbReference>
<protein>
    <submittedName>
        <fullName evidence="1">Uncharacterized protein</fullName>
    </submittedName>
</protein>
<reference evidence="1 2" key="1">
    <citation type="journal article" date="2008" name="Science">
        <title>The Physcomitrella genome reveals evolutionary insights into the conquest of land by plants.</title>
        <authorList>
            <person name="Rensing S."/>
            <person name="Lang D."/>
            <person name="Zimmer A."/>
            <person name="Terry A."/>
            <person name="Salamov A."/>
            <person name="Shapiro H."/>
            <person name="Nishiyama T."/>
            <person name="Perroud P.-F."/>
            <person name="Lindquist E."/>
            <person name="Kamisugi Y."/>
            <person name="Tanahashi T."/>
            <person name="Sakakibara K."/>
            <person name="Fujita T."/>
            <person name="Oishi K."/>
            <person name="Shin-I T."/>
            <person name="Kuroki Y."/>
            <person name="Toyoda A."/>
            <person name="Suzuki Y."/>
            <person name="Hashimoto A."/>
            <person name="Yamaguchi K."/>
            <person name="Sugano A."/>
            <person name="Kohara Y."/>
            <person name="Fujiyama A."/>
            <person name="Anterola A."/>
            <person name="Aoki S."/>
            <person name="Ashton N."/>
            <person name="Barbazuk W.B."/>
            <person name="Barker E."/>
            <person name="Bennetzen J."/>
            <person name="Bezanilla M."/>
            <person name="Blankenship R."/>
            <person name="Cho S.H."/>
            <person name="Dutcher S."/>
            <person name="Estelle M."/>
            <person name="Fawcett J.A."/>
            <person name="Gundlach H."/>
            <person name="Hanada K."/>
            <person name="Heyl A."/>
            <person name="Hicks K.A."/>
            <person name="Hugh J."/>
            <person name="Lohr M."/>
            <person name="Mayer K."/>
            <person name="Melkozernov A."/>
            <person name="Murata T."/>
            <person name="Nelson D."/>
            <person name="Pils B."/>
            <person name="Prigge M."/>
            <person name="Reiss B."/>
            <person name="Renner T."/>
            <person name="Rombauts S."/>
            <person name="Rushton P."/>
            <person name="Sanderfoot A."/>
            <person name="Schween G."/>
            <person name="Shiu S.-H."/>
            <person name="Stueber K."/>
            <person name="Theodoulou F.L."/>
            <person name="Tu H."/>
            <person name="Van de Peer Y."/>
            <person name="Verrier P.J."/>
            <person name="Waters E."/>
            <person name="Wood A."/>
            <person name="Yang L."/>
            <person name="Cove D."/>
            <person name="Cuming A."/>
            <person name="Hasebe M."/>
            <person name="Lucas S."/>
            <person name="Mishler D.B."/>
            <person name="Reski R."/>
            <person name="Grigoriev I."/>
            <person name="Quatrano R.S."/>
            <person name="Boore J.L."/>
        </authorList>
    </citation>
    <scope>NUCLEOTIDE SEQUENCE [LARGE SCALE GENOMIC DNA]</scope>
    <source>
        <strain evidence="1 2">cv. Gransden 2004</strain>
    </source>
</reference>
<dbReference type="EnsemblPlants" id="Pp3c14_16910V3.3">
    <property type="protein sequence ID" value="Pp3c14_16910V3.3"/>
    <property type="gene ID" value="Pp3c14_16910"/>
</dbReference>
<dbReference type="EMBL" id="ABEU02000014">
    <property type="status" value="NOT_ANNOTATED_CDS"/>
    <property type="molecule type" value="Genomic_DNA"/>
</dbReference>
<gene>
    <name evidence="1" type="primary">LOC112291449</name>
</gene>
<name>A0A7I4ANW6_PHYPA</name>
<reference evidence="1" key="3">
    <citation type="submission" date="2020-12" db="UniProtKB">
        <authorList>
            <consortium name="EnsemblPlants"/>
        </authorList>
    </citation>
    <scope>IDENTIFICATION</scope>
</reference>
<proteinExistence type="predicted"/>
<accession>A0A7I4ANW6</accession>